<gene>
    <name evidence="3" type="ORF">AMTR_s00177p00030580</name>
</gene>
<dbReference type="Proteomes" id="UP000017836">
    <property type="component" value="Unassembled WGS sequence"/>
</dbReference>
<dbReference type="Pfam" id="PF01535">
    <property type="entry name" value="PPR"/>
    <property type="match status" value="3"/>
</dbReference>
<dbReference type="PANTHER" id="PTHR47926:SF347">
    <property type="entry name" value="PENTATRICOPEPTIDE REPEAT-CONTAINING PROTEIN"/>
    <property type="match status" value="1"/>
</dbReference>
<dbReference type="GO" id="GO:0009451">
    <property type="term" value="P:RNA modification"/>
    <property type="evidence" value="ECO:0007669"/>
    <property type="project" value="InterPro"/>
</dbReference>
<dbReference type="GO" id="GO:0003723">
    <property type="term" value="F:RNA binding"/>
    <property type="evidence" value="ECO:0007669"/>
    <property type="project" value="InterPro"/>
</dbReference>
<dbReference type="EMBL" id="KI392874">
    <property type="protein sequence ID" value="ERN10289.1"/>
    <property type="molecule type" value="Genomic_DNA"/>
</dbReference>
<reference evidence="4" key="1">
    <citation type="journal article" date="2013" name="Science">
        <title>The Amborella genome and the evolution of flowering plants.</title>
        <authorList>
            <consortium name="Amborella Genome Project"/>
        </authorList>
    </citation>
    <scope>NUCLEOTIDE SEQUENCE [LARGE SCALE GENOMIC DNA]</scope>
</reference>
<dbReference type="HOGENOM" id="CLU_002706_0_0_1"/>
<dbReference type="Gene3D" id="1.25.40.10">
    <property type="entry name" value="Tetratricopeptide repeat domain"/>
    <property type="match status" value="4"/>
</dbReference>
<dbReference type="InterPro" id="IPR046960">
    <property type="entry name" value="PPR_At4g14850-like_plant"/>
</dbReference>
<evidence type="ECO:0000256" key="2">
    <source>
        <dbReference type="PROSITE-ProRule" id="PRU00708"/>
    </source>
</evidence>
<dbReference type="Gramene" id="ERN10289">
    <property type="protein sequence ID" value="ERN10289"/>
    <property type="gene ID" value="AMTR_s00177p00030580"/>
</dbReference>
<evidence type="ECO:0008006" key="5">
    <source>
        <dbReference type="Google" id="ProtNLM"/>
    </source>
</evidence>
<sequence>MFYEPFFRACTSTRTLLQIHAQLLVTGLHKKAQIATKLVNVYSKFGDVEPATLVFRRVTDPDAFLYGVMMKSYVWNGFFEEPIMLYHDMLLLSFCLVISHTHLCLDDARKVFDRILERDVVSWSSMVSGYAHNGRTIQAIETFSEMSLRGVEIDSVTLLGVTQAFSNVGSLKQGKLIHGYLLRRGISIDWSVENSLISLYINCGCLDSAHKLFSVMPEKSVVLWNKMVTIYAQNGLYEEALRLFSQMMRQGFGPDSFTFAVSFSSCANLGNFVLGSQAYCVVIKTGFESNEFVHNSLIDMHCKCGFVCDAWKIFENIEDKGLVAWNSMICGYGQNGLFPSGFSRERKMDPPKVHYPWF</sequence>
<feature type="repeat" description="PPR" evidence="2">
    <location>
        <begin position="290"/>
        <end position="324"/>
    </location>
</feature>
<dbReference type="PROSITE" id="PS51375">
    <property type="entry name" value="PPR"/>
    <property type="match status" value="3"/>
</dbReference>
<dbReference type="PANTHER" id="PTHR47926">
    <property type="entry name" value="PENTATRICOPEPTIDE REPEAT-CONTAINING PROTEIN"/>
    <property type="match status" value="1"/>
</dbReference>
<dbReference type="FunFam" id="1.25.40.10:FF:000073">
    <property type="entry name" value="Pentatricopeptide repeat-containing protein chloroplastic"/>
    <property type="match status" value="1"/>
</dbReference>
<evidence type="ECO:0000313" key="4">
    <source>
        <dbReference type="Proteomes" id="UP000017836"/>
    </source>
</evidence>
<proteinExistence type="predicted"/>
<dbReference type="InterPro" id="IPR002885">
    <property type="entry name" value="PPR_rpt"/>
</dbReference>
<organism evidence="3 4">
    <name type="scientific">Amborella trichopoda</name>
    <dbReference type="NCBI Taxonomy" id="13333"/>
    <lineage>
        <taxon>Eukaryota</taxon>
        <taxon>Viridiplantae</taxon>
        <taxon>Streptophyta</taxon>
        <taxon>Embryophyta</taxon>
        <taxon>Tracheophyta</taxon>
        <taxon>Spermatophyta</taxon>
        <taxon>Magnoliopsida</taxon>
        <taxon>Amborellales</taxon>
        <taxon>Amborellaceae</taxon>
        <taxon>Amborella</taxon>
    </lineage>
</organism>
<name>W1PR41_AMBTC</name>
<dbReference type="eggNOG" id="KOG4197">
    <property type="taxonomic scope" value="Eukaryota"/>
</dbReference>
<keyword evidence="4" id="KW-1185">Reference proteome</keyword>
<accession>W1PR41</accession>
<keyword evidence="1" id="KW-0677">Repeat</keyword>
<dbReference type="AlphaFoldDB" id="W1PR41"/>
<protein>
    <recommendedName>
        <fullName evidence="5">Pentatricopeptide repeat-containing protein</fullName>
    </recommendedName>
</protein>
<feature type="repeat" description="PPR" evidence="2">
    <location>
        <begin position="220"/>
        <end position="254"/>
    </location>
</feature>
<dbReference type="Pfam" id="PF13041">
    <property type="entry name" value="PPR_2"/>
    <property type="match status" value="2"/>
</dbReference>
<dbReference type="NCBIfam" id="TIGR00756">
    <property type="entry name" value="PPR"/>
    <property type="match status" value="2"/>
</dbReference>
<evidence type="ECO:0000256" key="1">
    <source>
        <dbReference type="ARBA" id="ARBA00022737"/>
    </source>
</evidence>
<evidence type="ECO:0000313" key="3">
    <source>
        <dbReference type="EMBL" id="ERN10289.1"/>
    </source>
</evidence>
<feature type="repeat" description="PPR" evidence="2">
    <location>
        <begin position="119"/>
        <end position="153"/>
    </location>
</feature>
<dbReference type="InterPro" id="IPR011990">
    <property type="entry name" value="TPR-like_helical_dom_sf"/>
</dbReference>